<dbReference type="Proteomes" id="UP000578112">
    <property type="component" value="Unassembled WGS sequence"/>
</dbReference>
<evidence type="ECO:0000313" key="2">
    <source>
        <dbReference type="Proteomes" id="UP000578112"/>
    </source>
</evidence>
<reference evidence="1 2" key="1">
    <citation type="submission" date="2020-08" db="EMBL/GenBank/DDBJ databases">
        <title>Sequencing the genomes of 1000 actinobacteria strains.</title>
        <authorList>
            <person name="Klenk H.-P."/>
        </authorList>
    </citation>
    <scope>NUCLEOTIDE SEQUENCE [LARGE SCALE GENOMIC DNA]</scope>
    <source>
        <strain evidence="1 2">DSM 43149</strain>
    </source>
</reference>
<organism evidence="1 2">
    <name type="scientific">Actinoplanes digitatis</name>
    <dbReference type="NCBI Taxonomy" id="1868"/>
    <lineage>
        <taxon>Bacteria</taxon>
        <taxon>Bacillati</taxon>
        <taxon>Actinomycetota</taxon>
        <taxon>Actinomycetes</taxon>
        <taxon>Micromonosporales</taxon>
        <taxon>Micromonosporaceae</taxon>
        <taxon>Actinoplanes</taxon>
    </lineage>
</organism>
<dbReference type="RefSeq" id="WP_184994769.1">
    <property type="nucleotide sequence ID" value="NZ_BOMK01000010.1"/>
</dbReference>
<proteinExistence type="predicted"/>
<evidence type="ECO:0000313" key="1">
    <source>
        <dbReference type="EMBL" id="MBB4763449.1"/>
    </source>
</evidence>
<keyword evidence="2" id="KW-1185">Reference proteome</keyword>
<name>A0A7W7HZ41_9ACTN</name>
<gene>
    <name evidence="1" type="ORF">BJ971_004005</name>
</gene>
<protein>
    <submittedName>
        <fullName evidence="1">Uncharacterized protein</fullName>
    </submittedName>
</protein>
<dbReference type="EMBL" id="JACHNH010000001">
    <property type="protein sequence ID" value="MBB4763449.1"/>
    <property type="molecule type" value="Genomic_DNA"/>
</dbReference>
<accession>A0A7W7HZ41</accession>
<sequence length="94" mass="10303">MARRSGRSGRELTGRDLSEFGTDIAVSVPDEGPWLTRVPAEVTLALAGVTDDRLAGYADDELLDEHEAERGVRLRDLARSALAEGRDLYCWSSL</sequence>
<dbReference type="AlphaFoldDB" id="A0A7W7HZ41"/>
<comment type="caution">
    <text evidence="1">The sequence shown here is derived from an EMBL/GenBank/DDBJ whole genome shotgun (WGS) entry which is preliminary data.</text>
</comment>